<comment type="caution">
    <text evidence="1">The sequence shown here is derived from an EMBL/GenBank/DDBJ whole genome shotgun (WGS) entry which is preliminary data.</text>
</comment>
<dbReference type="Proteomes" id="UP000653644">
    <property type="component" value="Unassembled WGS sequence"/>
</dbReference>
<sequence length="52" mass="5198">MVQSRLPGASRSPGADGEGCAGYAKAFASLAETAVYGDAARALIRAAIDALE</sequence>
<dbReference type="RefSeq" id="WP_373315959.1">
    <property type="nucleotide sequence ID" value="NZ_BMVN01000102.1"/>
</dbReference>
<protein>
    <submittedName>
        <fullName evidence="1">Uncharacterized protein</fullName>
    </submittedName>
</protein>
<gene>
    <name evidence="1" type="ORF">GCM10010345_91770</name>
</gene>
<dbReference type="EMBL" id="BMVN01000102">
    <property type="protein sequence ID" value="GHA75104.1"/>
    <property type="molecule type" value="Genomic_DNA"/>
</dbReference>
<reference evidence="2" key="1">
    <citation type="journal article" date="2019" name="Int. J. Syst. Evol. Microbiol.">
        <title>The Global Catalogue of Microorganisms (GCM) 10K type strain sequencing project: providing services to taxonomists for standard genome sequencing and annotation.</title>
        <authorList>
            <consortium name="The Broad Institute Genomics Platform"/>
            <consortium name="The Broad Institute Genome Sequencing Center for Infectious Disease"/>
            <person name="Wu L."/>
            <person name="Ma J."/>
        </authorList>
    </citation>
    <scope>NUCLEOTIDE SEQUENCE [LARGE SCALE GENOMIC DNA]</scope>
    <source>
        <strain evidence="2">JCM 4733</strain>
    </source>
</reference>
<keyword evidence="2" id="KW-1185">Reference proteome</keyword>
<evidence type="ECO:0000313" key="1">
    <source>
        <dbReference type="EMBL" id="GHA75104.1"/>
    </source>
</evidence>
<organism evidence="1 2">
    <name type="scientific">Streptomyces canarius</name>
    <dbReference type="NCBI Taxonomy" id="285453"/>
    <lineage>
        <taxon>Bacteria</taxon>
        <taxon>Bacillati</taxon>
        <taxon>Actinomycetota</taxon>
        <taxon>Actinomycetes</taxon>
        <taxon>Kitasatosporales</taxon>
        <taxon>Streptomycetaceae</taxon>
        <taxon>Streptomyces</taxon>
    </lineage>
</organism>
<evidence type="ECO:0000313" key="2">
    <source>
        <dbReference type="Proteomes" id="UP000653644"/>
    </source>
</evidence>
<proteinExistence type="predicted"/>
<accession>A0ABQ3DEB6</accession>
<name>A0ABQ3DEB6_9ACTN</name>